<dbReference type="NCBIfam" id="TIGR02595">
    <property type="entry name" value="PEP_CTERM"/>
    <property type="match status" value="1"/>
</dbReference>
<evidence type="ECO:0000313" key="4">
    <source>
        <dbReference type="Proteomes" id="UP000249633"/>
    </source>
</evidence>
<feature type="chain" id="PRO_5015839246" description="Ice-binding protein C-terminal domain-containing protein" evidence="1">
    <location>
        <begin position="25"/>
        <end position="189"/>
    </location>
</feature>
<dbReference type="InterPro" id="IPR013424">
    <property type="entry name" value="Ice-binding_C"/>
</dbReference>
<proteinExistence type="predicted"/>
<dbReference type="Proteomes" id="UP000249633">
    <property type="component" value="Unassembled WGS sequence"/>
</dbReference>
<comment type="caution">
    <text evidence="3">The sequence shown here is derived from an EMBL/GenBank/DDBJ whole genome shotgun (WGS) entry which is preliminary data.</text>
</comment>
<evidence type="ECO:0000313" key="3">
    <source>
        <dbReference type="EMBL" id="PZP28702.1"/>
    </source>
</evidence>
<protein>
    <recommendedName>
        <fullName evidence="2">Ice-binding protein C-terminal domain-containing protein</fullName>
    </recommendedName>
</protein>
<dbReference type="AlphaFoldDB" id="A0A2W5FCF5"/>
<accession>A0A2W5FCF5</accession>
<sequence length="189" mass="19958">MKLTMFKSAAAAVLLAAATSASHATTWVWSFAGEQGTMQTDGTGNAAGTYNVLDFTVTSSSVGGTLGSFSDGTYTANNLATFMPYSFDWNGSEITQWHQAGTNTFGWNIYQQTSQPDHFYFFGWADGNVNVAMSAAYYNMTTASAISVGALSISAVPEPASVALMLGGVGLLALRAARISRRKDVSLSR</sequence>
<feature type="domain" description="Ice-binding protein C-terminal" evidence="2">
    <location>
        <begin position="155"/>
        <end position="182"/>
    </location>
</feature>
<gene>
    <name evidence="3" type="ORF">DI603_18645</name>
</gene>
<organism evidence="3 4">
    <name type="scientific">Roseateles depolymerans</name>
    <dbReference type="NCBI Taxonomy" id="76731"/>
    <lineage>
        <taxon>Bacteria</taxon>
        <taxon>Pseudomonadati</taxon>
        <taxon>Pseudomonadota</taxon>
        <taxon>Betaproteobacteria</taxon>
        <taxon>Burkholderiales</taxon>
        <taxon>Sphaerotilaceae</taxon>
        <taxon>Roseateles</taxon>
    </lineage>
</organism>
<evidence type="ECO:0000259" key="2">
    <source>
        <dbReference type="Pfam" id="PF07589"/>
    </source>
</evidence>
<dbReference type="Pfam" id="PF07589">
    <property type="entry name" value="PEP-CTERM"/>
    <property type="match status" value="1"/>
</dbReference>
<dbReference type="EMBL" id="QFOD01000021">
    <property type="protein sequence ID" value="PZP28702.1"/>
    <property type="molecule type" value="Genomic_DNA"/>
</dbReference>
<name>A0A2W5FCF5_9BURK</name>
<keyword evidence="1" id="KW-0732">Signal</keyword>
<feature type="signal peptide" evidence="1">
    <location>
        <begin position="1"/>
        <end position="24"/>
    </location>
</feature>
<reference evidence="3 4" key="1">
    <citation type="submission" date="2017-08" db="EMBL/GenBank/DDBJ databases">
        <title>Infants hospitalized years apart are colonized by the same room-sourced microbial strains.</title>
        <authorList>
            <person name="Brooks B."/>
            <person name="Olm M.R."/>
            <person name="Firek B.A."/>
            <person name="Baker R."/>
            <person name="Thomas B.C."/>
            <person name="Morowitz M.J."/>
            <person name="Banfield J.F."/>
        </authorList>
    </citation>
    <scope>NUCLEOTIDE SEQUENCE [LARGE SCALE GENOMIC DNA]</scope>
    <source>
        <strain evidence="3">S2_012_000_R2_81</strain>
    </source>
</reference>
<evidence type="ECO:0000256" key="1">
    <source>
        <dbReference type="SAM" id="SignalP"/>
    </source>
</evidence>